<accession>A0ACB8R7G4</accession>
<organism evidence="1 2">
    <name type="scientific">Auriscalpium vulgare</name>
    <dbReference type="NCBI Taxonomy" id="40419"/>
    <lineage>
        <taxon>Eukaryota</taxon>
        <taxon>Fungi</taxon>
        <taxon>Dikarya</taxon>
        <taxon>Basidiomycota</taxon>
        <taxon>Agaricomycotina</taxon>
        <taxon>Agaricomycetes</taxon>
        <taxon>Russulales</taxon>
        <taxon>Auriscalpiaceae</taxon>
        <taxon>Auriscalpium</taxon>
    </lineage>
</organism>
<reference evidence="1" key="1">
    <citation type="submission" date="2021-02" db="EMBL/GenBank/DDBJ databases">
        <authorList>
            <consortium name="DOE Joint Genome Institute"/>
            <person name="Ahrendt S."/>
            <person name="Looney B.P."/>
            <person name="Miyauchi S."/>
            <person name="Morin E."/>
            <person name="Drula E."/>
            <person name="Courty P.E."/>
            <person name="Chicoki N."/>
            <person name="Fauchery L."/>
            <person name="Kohler A."/>
            <person name="Kuo A."/>
            <person name="Labutti K."/>
            <person name="Pangilinan J."/>
            <person name="Lipzen A."/>
            <person name="Riley R."/>
            <person name="Andreopoulos W."/>
            <person name="He G."/>
            <person name="Johnson J."/>
            <person name="Barry K.W."/>
            <person name="Grigoriev I.V."/>
            <person name="Nagy L."/>
            <person name="Hibbett D."/>
            <person name="Henrissat B."/>
            <person name="Matheny P.B."/>
            <person name="Labbe J."/>
            <person name="Martin F."/>
        </authorList>
    </citation>
    <scope>NUCLEOTIDE SEQUENCE</scope>
    <source>
        <strain evidence="1">FP105234-sp</strain>
    </source>
</reference>
<reference evidence="1" key="2">
    <citation type="journal article" date="2022" name="New Phytol.">
        <title>Evolutionary transition to the ectomycorrhizal habit in the genomes of a hyperdiverse lineage of mushroom-forming fungi.</title>
        <authorList>
            <person name="Looney B."/>
            <person name="Miyauchi S."/>
            <person name="Morin E."/>
            <person name="Drula E."/>
            <person name="Courty P.E."/>
            <person name="Kohler A."/>
            <person name="Kuo A."/>
            <person name="LaButti K."/>
            <person name="Pangilinan J."/>
            <person name="Lipzen A."/>
            <person name="Riley R."/>
            <person name="Andreopoulos W."/>
            <person name="He G."/>
            <person name="Johnson J."/>
            <person name="Nolan M."/>
            <person name="Tritt A."/>
            <person name="Barry K.W."/>
            <person name="Grigoriev I.V."/>
            <person name="Nagy L.G."/>
            <person name="Hibbett D."/>
            <person name="Henrissat B."/>
            <person name="Matheny P.B."/>
            <person name="Labbe J."/>
            <person name="Martin F.M."/>
        </authorList>
    </citation>
    <scope>NUCLEOTIDE SEQUENCE</scope>
    <source>
        <strain evidence="1">FP105234-sp</strain>
    </source>
</reference>
<comment type="caution">
    <text evidence="1">The sequence shown here is derived from an EMBL/GenBank/DDBJ whole genome shotgun (WGS) entry which is preliminary data.</text>
</comment>
<proteinExistence type="predicted"/>
<dbReference type="Proteomes" id="UP000814033">
    <property type="component" value="Unassembled WGS sequence"/>
</dbReference>
<dbReference type="EMBL" id="MU276237">
    <property type="protein sequence ID" value="KAI0040019.1"/>
    <property type="molecule type" value="Genomic_DNA"/>
</dbReference>
<sequence>MADTSLSPPPSSDSAEEGAKVATSAANAVSGQIEDSFPLVQKFPFEVLYNIFLYAQLEPVAFWSWYIVTHVCRQWRMAALAYEELWCTIDVSWPIALIQTAAQRAGSAVRREVYTSNFIELDDARVFEINSALVSARSLDLRVVQEVPVNVGSDPNLLEFITLGSNLEEVTLIRNGEGTQYLNNMTINAPKLKKLVLGRYWFPNWPQSFLKLRSLSVQNSSVPLTGMLEDFIEALSIMADVLEELVLLDIPHGPNPFSTDALPPNKLTYLRLEGGANLSAKVLSWISPNPDNVFIDLDIKNIDIRGVNELFHAIGRSFALSTIPSFRIESQQTHFKSTRETRMNLDLIWKPEATLKFILTLWTCDQDAFVQAVRKVYSSEVLPSTVNELDVISHPPEFRDGSDSSILGGGSTSSGDSNEDKEITADHKAVIGGMQDWIKEGKRISSNRVGTLRIPSFWASDAGATVSDPDMTDWIKLRFGPRTDPQMKRNSRS</sequence>
<keyword evidence="2" id="KW-1185">Reference proteome</keyword>
<protein>
    <submittedName>
        <fullName evidence="1">Uncharacterized protein</fullName>
    </submittedName>
</protein>
<evidence type="ECO:0000313" key="1">
    <source>
        <dbReference type="EMBL" id="KAI0040019.1"/>
    </source>
</evidence>
<gene>
    <name evidence="1" type="ORF">FA95DRAFT_1684025</name>
</gene>
<name>A0ACB8R7G4_9AGAM</name>
<evidence type="ECO:0000313" key="2">
    <source>
        <dbReference type="Proteomes" id="UP000814033"/>
    </source>
</evidence>